<dbReference type="RefSeq" id="WP_377179683.1">
    <property type="nucleotide sequence ID" value="NZ_JBHTMY010000003.1"/>
</dbReference>
<dbReference type="PRINTS" id="PR00922">
    <property type="entry name" value="DADACBPTASE3"/>
</dbReference>
<dbReference type="SUPFAM" id="SSF56601">
    <property type="entry name" value="beta-lactamase/transpeptidase-like"/>
    <property type="match status" value="1"/>
</dbReference>
<dbReference type="Gene3D" id="3.40.710.10">
    <property type="entry name" value="DD-peptidase/beta-lactamase superfamily"/>
    <property type="match status" value="2"/>
</dbReference>
<dbReference type="Proteomes" id="UP001597201">
    <property type="component" value="Unassembled WGS sequence"/>
</dbReference>
<keyword evidence="2" id="KW-0378">Hydrolase</keyword>
<organism evidence="3 4">
    <name type="scientific">Namhaeicola litoreus</name>
    <dbReference type="NCBI Taxonomy" id="1052145"/>
    <lineage>
        <taxon>Bacteria</taxon>
        <taxon>Pseudomonadati</taxon>
        <taxon>Bacteroidota</taxon>
        <taxon>Flavobacteriia</taxon>
        <taxon>Flavobacteriales</taxon>
        <taxon>Flavobacteriaceae</taxon>
        <taxon>Namhaeicola</taxon>
    </lineage>
</organism>
<dbReference type="PANTHER" id="PTHR30023">
    <property type="entry name" value="D-ALANYL-D-ALANINE CARBOXYPEPTIDASE"/>
    <property type="match status" value="1"/>
</dbReference>
<dbReference type="GO" id="GO:0004180">
    <property type="term" value="F:carboxypeptidase activity"/>
    <property type="evidence" value="ECO:0007669"/>
    <property type="project" value="UniProtKB-KW"/>
</dbReference>
<dbReference type="Pfam" id="PF02113">
    <property type="entry name" value="Peptidase_S13"/>
    <property type="match status" value="2"/>
</dbReference>
<dbReference type="InterPro" id="IPR000667">
    <property type="entry name" value="Peptidase_S13"/>
</dbReference>
<keyword evidence="3" id="KW-0121">Carboxypeptidase</keyword>
<reference evidence="4" key="1">
    <citation type="journal article" date="2019" name="Int. J. Syst. Evol. Microbiol.">
        <title>The Global Catalogue of Microorganisms (GCM) 10K type strain sequencing project: providing services to taxonomists for standard genome sequencing and annotation.</title>
        <authorList>
            <consortium name="The Broad Institute Genomics Platform"/>
            <consortium name="The Broad Institute Genome Sequencing Center for Infectious Disease"/>
            <person name="Wu L."/>
            <person name="Ma J."/>
        </authorList>
    </citation>
    <scope>NUCLEOTIDE SEQUENCE [LARGE SCALE GENOMIC DNA]</scope>
    <source>
        <strain evidence="4">CCUG 61485</strain>
    </source>
</reference>
<name>A0ABW3Y543_9FLAO</name>
<dbReference type="PANTHER" id="PTHR30023:SF0">
    <property type="entry name" value="PENICILLIN-SENSITIVE CARBOXYPEPTIDASE A"/>
    <property type="match status" value="1"/>
</dbReference>
<gene>
    <name evidence="3" type="ORF">ACFQ39_13195</name>
</gene>
<keyword evidence="3" id="KW-0645">Protease</keyword>
<dbReference type="PROSITE" id="PS51257">
    <property type="entry name" value="PROKAR_LIPOPROTEIN"/>
    <property type="match status" value="1"/>
</dbReference>
<keyword evidence="4" id="KW-1185">Reference proteome</keyword>
<evidence type="ECO:0000313" key="4">
    <source>
        <dbReference type="Proteomes" id="UP001597201"/>
    </source>
</evidence>
<protein>
    <submittedName>
        <fullName evidence="3">D-alanyl-D-alanine carboxypeptidase/D-alanyl-D-alanine-endopeptidase</fullName>
    </submittedName>
</protein>
<accession>A0ABW3Y543</accession>
<evidence type="ECO:0000256" key="2">
    <source>
        <dbReference type="ARBA" id="ARBA00022801"/>
    </source>
</evidence>
<evidence type="ECO:0000313" key="3">
    <source>
        <dbReference type="EMBL" id="MFD1316575.1"/>
    </source>
</evidence>
<evidence type="ECO:0000256" key="1">
    <source>
        <dbReference type="ARBA" id="ARBA00006096"/>
    </source>
</evidence>
<comment type="similarity">
    <text evidence="1">Belongs to the peptidase S13 family.</text>
</comment>
<dbReference type="EMBL" id="JBHTMY010000003">
    <property type="protein sequence ID" value="MFD1316575.1"/>
    <property type="molecule type" value="Genomic_DNA"/>
</dbReference>
<dbReference type="InterPro" id="IPR012338">
    <property type="entry name" value="Beta-lactam/transpept-like"/>
</dbReference>
<comment type="caution">
    <text evidence="3">The sequence shown here is derived from an EMBL/GenBank/DDBJ whole genome shotgun (WGS) entry which is preliminary data.</text>
</comment>
<sequence length="425" mass="48978">MKSKTLKFFGIVGAIMFLSSCSVNKSLQKEVIEQSAKEEFFRGIVVYDPEKNKTLININGNKYFTPASNTKLFTFYAAYKTFKDSVPGLMVYENKDSLIISGTADPSLLYGFDESKTIPYLSSKSQNIYIVDKHIDEAFFGNGWAWNDYPYAYMVEKNLFPIYGNYVELSKKDTSITAVPHFLKKSVAIKDETDERRDYFTNEFYVKKDDVFKGRTIPFKTSNQLVADILGDTLKRKITLVPATFSKPMKPFYSVAYDTLYKQMLLISDNFIAEQLMLQVGKSWTGEYNVEKGIDTILTTYLKDLPQKPRWVDGSGLSRYNLFTPESIVVLLNKMYREIPTEKLFEFLPNGGESGTLKNYFKSEKPYIFAKTGTLSNNHSISGYLRTKRGKILIFSYMNNHYMGSSTDRKMEMEKVFKSLYENYK</sequence>
<proteinExistence type="inferred from homology"/>